<sequence>MLLRENAALLFLTAKSIWTSSSSSSSSSSIIAHSCRWKRRKSKRAEERINGKVKVRRRLIGVGRSTGLWIGATSCCCGGGRFRSVTKGVVESGNVTGAGGSTPFRRKRFGSFGAVNAPRPKLDCRGGGGGAGGGCAKMLGSTDGESAAKPEMKFGNGLVKSGCCKPDKSTSRNRPQKSFTSDE</sequence>
<name>A0A0V1BIJ1_TRISP</name>
<dbReference type="AlphaFoldDB" id="A0A0V1BIJ1"/>
<keyword evidence="3" id="KW-1185">Reference proteome</keyword>
<protein>
    <submittedName>
        <fullName evidence="2">Uncharacterized protein</fullName>
    </submittedName>
</protein>
<dbReference type="OrthoDB" id="10338601at2759"/>
<feature type="region of interest" description="Disordered" evidence="1">
    <location>
        <begin position="141"/>
        <end position="183"/>
    </location>
</feature>
<organism evidence="2 3">
    <name type="scientific">Trichinella spiralis</name>
    <name type="common">Trichina worm</name>
    <dbReference type="NCBI Taxonomy" id="6334"/>
    <lineage>
        <taxon>Eukaryota</taxon>
        <taxon>Metazoa</taxon>
        <taxon>Ecdysozoa</taxon>
        <taxon>Nematoda</taxon>
        <taxon>Enoplea</taxon>
        <taxon>Dorylaimia</taxon>
        <taxon>Trichinellida</taxon>
        <taxon>Trichinellidae</taxon>
        <taxon>Trichinella</taxon>
    </lineage>
</organism>
<evidence type="ECO:0000313" key="2">
    <source>
        <dbReference type="EMBL" id="KRY36742.1"/>
    </source>
</evidence>
<feature type="compositionally biased region" description="Polar residues" evidence="1">
    <location>
        <begin position="172"/>
        <end position="183"/>
    </location>
</feature>
<evidence type="ECO:0000313" key="3">
    <source>
        <dbReference type="Proteomes" id="UP000054776"/>
    </source>
</evidence>
<gene>
    <name evidence="2" type="ORF">T01_6677</name>
</gene>
<proteinExistence type="predicted"/>
<accession>A0A0V1BIJ1</accession>
<dbReference type="Proteomes" id="UP000054776">
    <property type="component" value="Unassembled WGS sequence"/>
</dbReference>
<evidence type="ECO:0000256" key="1">
    <source>
        <dbReference type="SAM" id="MobiDB-lite"/>
    </source>
</evidence>
<dbReference type="EMBL" id="JYDH01000040">
    <property type="protein sequence ID" value="KRY36742.1"/>
    <property type="molecule type" value="Genomic_DNA"/>
</dbReference>
<reference evidence="2 3" key="1">
    <citation type="submission" date="2015-01" db="EMBL/GenBank/DDBJ databases">
        <title>Evolution of Trichinella species and genotypes.</title>
        <authorList>
            <person name="Korhonen P.K."/>
            <person name="Edoardo P."/>
            <person name="Giuseppe L.R."/>
            <person name="Gasser R.B."/>
        </authorList>
    </citation>
    <scope>NUCLEOTIDE SEQUENCE [LARGE SCALE GENOMIC DNA]</scope>
    <source>
        <strain evidence="2">ISS3</strain>
    </source>
</reference>
<comment type="caution">
    <text evidence="2">The sequence shown here is derived from an EMBL/GenBank/DDBJ whole genome shotgun (WGS) entry which is preliminary data.</text>
</comment>
<dbReference type="InParanoid" id="A0A0V1BIJ1"/>